<dbReference type="EMBL" id="JAEPRD010000031">
    <property type="protein sequence ID" value="KAG2206272.1"/>
    <property type="molecule type" value="Genomic_DNA"/>
</dbReference>
<evidence type="ECO:0000313" key="1">
    <source>
        <dbReference type="EMBL" id="KAG2206272.1"/>
    </source>
</evidence>
<reference evidence="1" key="1">
    <citation type="submission" date="2020-12" db="EMBL/GenBank/DDBJ databases">
        <title>Metabolic potential, ecology and presence of endohyphal bacteria is reflected in genomic diversity of Mucoromycotina.</title>
        <authorList>
            <person name="Muszewska A."/>
            <person name="Okrasinska A."/>
            <person name="Steczkiewicz K."/>
            <person name="Drgas O."/>
            <person name="Orlowska M."/>
            <person name="Perlinska-Lenart U."/>
            <person name="Aleksandrzak-Piekarczyk T."/>
            <person name="Szatraj K."/>
            <person name="Zielenkiewicz U."/>
            <person name="Pilsyk S."/>
            <person name="Malc E."/>
            <person name="Mieczkowski P."/>
            <person name="Kruszewska J.S."/>
            <person name="Biernat P."/>
            <person name="Pawlowska J."/>
        </authorList>
    </citation>
    <scope>NUCLEOTIDE SEQUENCE</scope>
    <source>
        <strain evidence="1">WA0000017839</strain>
    </source>
</reference>
<sequence length="283" mass="31967">MNPKIVKDFEKFMLVLNKSFQKLLTVIEELIQAWKKTFLKEDYAEILFKKGYMLHFYYLRYLNTVSEMCEGCKIVFSSIIHLSGELQRKKTVDTISVIRLTMEVENISNVLRNFSNDSAIIKDDTFAFHLGIVANDFLESLNLYSCTAMALLAMGAVYTGLEGALVLGAVGKCCLAYQNSRDHYEIRDAVKKLHEEAATLIEKTHRVSVSMNTTTQYINGLSSLTDKDLNNDDVVEVQAAHVARIGQSLTKRLTSLQRAVHKSQDLTSNFVCKYNSGVIVLPK</sequence>
<evidence type="ECO:0000313" key="2">
    <source>
        <dbReference type="Proteomes" id="UP000603453"/>
    </source>
</evidence>
<organism evidence="1 2">
    <name type="scientific">Mucor saturninus</name>
    <dbReference type="NCBI Taxonomy" id="64648"/>
    <lineage>
        <taxon>Eukaryota</taxon>
        <taxon>Fungi</taxon>
        <taxon>Fungi incertae sedis</taxon>
        <taxon>Mucoromycota</taxon>
        <taxon>Mucoromycotina</taxon>
        <taxon>Mucoromycetes</taxon>
        <taxon>Mucorales</taxon>
        <taxon>Mucorineae</taxon>
        <taxon>Mucoraceae</taxon>
        <taxon>Mucor</taxon>
    </lineage>
</organism>
<dbReference type="AlphaFoldDB" id="A0A8H7V5J0"/>
<protein>
    <submittedName>
        <fullName evidence="1">Uncharacterized protein</fullName>
    </submittedName>
</protein>
<accession>A0A8H7V5J0</accession>
<comment type="caution">
    <text evidence="1">The sequence shown here is derived from an EMBL/GenBank/DDBJ whole genome shotgun (WGS) entry which is preliminary data.</text>
</comment>
<keyword evidence="2" id="KW-1185">Reference proteome</keyword>
<gene>
    <name evidence="1" type="ORF">INT47_007285</name>
</gene>
<name>A0A8H7V5J0_9FUNG</name>
<proteinExistence type="predicted"/>
<dbReference type="Proteomes" id="UP000603453">
    <property type="component" value="Unassembled WGS sequence"/>
</dbReference>